<name>A0A6J5RG41_9CAUD</name>
<feature type="domain" description="Inorganic pyrophosphatase" evidence="2">
    <location>
        <begin position="172"/>
        <end position="299"/>
    </location>
</feature>
<evidence type="ECO:0000256" key="1">
    <source>
        <dbReference type="SAM" id="MobiDB-lite"/>
    </source>
</evidence>
<feature type="region of interest" description="Disordered" evidence="1">
    <location>
        <begin position="1352"/>
        <end position="1377"/>
    </location>
</feature>
<evidence type="ECO:0000259" key="2">
    <source>
        <dbReference type="Pfam" id="PF18823"/>
    </source>
</evidence>
<evidence type="ECO:0000313" key="5">
    <source>
        <dbReference type="EMBL" id="CAB5226726.1"/>
    </source>
</evidence>
<gene>
    <name evidence="3" type="ORF">UFOVP1303_49</name>
    <name evidence="4" type="ORF">UFOVP1417_5</name>
    <name evidence="5" type="ORF">UFOVP1517_25</name>
</gene>
<evidence type="ECO:0000313" key="4">
    <source>
        <dbReference type="EMBL" id="CAB4210336.1"/>
    </source>
</evidence>
<proteinExistence type="predicted"/>
<dbReference type="EMBL" id="LR797366">
    <property type="protein sequence ID" value="CAB4210336.1"/>
    <property type="molecule type" value="Genomic_DNA"/>
</dbReference>
<accession>A0A6J5RG41</accession>
<evidence type="ECO:0000313" key="3">
    <source>
        <dbReference type="EMBL" id="CAB4195979.1"/>
    </source>
</evidence>
<feature type="compositionally biased region" description="Polar residues" evidence="1">
    <location>
        <begin position="1353"/>
        <end position="1364"/>
    </location>
</feature>
<dbReference type="Pfam" id="PF18823">
    <property type="entry name" value="InPase"/>
    <property type="match status" value="1"/>
</dbReference>
<organism evidence="3">
    <name type="scientific">uncultured Caudovirales phage</name>
    <dbReference type="NCBI Taxonomy" id="2100421"/>
    <lineage>
        <taxon>Viruses</taxon>
        <taxon>Duplodnaviria</taxon>
        <taxon>Heunggongvirae</taxon>
        <taxon>Uroviricota</taxon>
        <taxon>Caudoviricetes</taxon>
        <taxon>Peduoviridae</taxon>
        <taxon>Maltschvirus</taxon>
        <taxon>Maltschvirus maltsch</taxon>
    </lineage>
</organism>
<reference evidence="3" key="1">
    <citation type="submission" date="2020-05" db="EMBL/GenBank/DDBJ databases">
        <authorList>
            <person name="Chiriac C."/>
            <person name="Salcher M."/>
            <person name="Ghai R."/>
            <person name="Kavagutti S V."/>
        </authorList>
    </citation>
    <scope>NUCLEOTIDE SEQUENCE</scope>
</reference>
<dbReference type="EMBL" id="LR797248">
    <property type="protein sequence ID" value="CAB4195979.1"/>
    <property type="molecule type" value="Genomic_DNA"/>
</dbReference>
<protein>
    <recommendedName>
        <fullName evidence="2">Inorganic pyrophosphatase domain-containing protein</fullName>
    </recommendedName>
</protein>
<dbReference type="InterPro" id="IPR041595">
    <property type="entry name" value="Inorganic_Pase"/>
</dbReference>
<sequence length="1544" mass="168485">MPSELDPAFYQYGRRETPTEGMKRIELEMRDRPDLNPGRIATGAGRTREGYNASIGAQGPVGGGVMVAADPITGQPVMVGGKAQAGPLSYQYNQPAFKGAPASQQIGVGGQPFDSDAYFGVTAQQGPGGRSYGANVSQSGEDGGWSAYGQYNPSRRDLNVGGGYSANFAEGGRASVGQTNAAGIPVTLETRKGDMRQRQDSGASRMAADYGYISNAKPDADGMKTDAFVGPHRDSKKVFVVNQQHPHTGKFNEHKVLLGYKDRAHALRDYAHSFSDGLGHKRIHSVVEMGTHELKDWLKKPHTEPLRKAEGGPVDEPAPVDDTVQLGEARPLTIRRGPAPISLAPRPETGEDYEAFVERQALNQRAKRQAALEAEAARPRELLEDVGRKFSEYTMPRAEDYTHSMDAMTRASTELTQSGKKDMLSGYEFLGAGKSMLGTALPVIAPVAAGIEAGLLKPAERTFGPAARHAMDVLTNVTPGPGTLATGTKILAGGIPIAKAAVRGGEETAAMARTLDDLARLDKEAPKIEEARAITKEHEPPVVQQAKAEQPITGGNEDLQFTNLEKTAKVKAADVALTEEEKLAINAMAEKNNIDPAKAQEALLKKKTDYPESDGWAPFEVADFERDGAKKVVVDEDGVPGLKLKKESYEFHGPEGSLPKDATSWNPAHVDDMADKLVKEVTAVADRADAGDKNGKVIMASRNWYSAMRDRLRQEYGGFADTVADILGTTSAQTGVRQNWENTIEVMSQFSRGAYDRTLTKLDEFLKAGGEMGSAGTRNGTGYINRHLDELKSRIPEALKKAKEEGITDPKKAEKRAKEIAFQETQQGDFPLITKADGKTLFNANSPPTMLALLDKFRERKAGDAPKTPNFTGNLIGYSDKATIDVWAARLLRRLSERKRIVPEAEHGVGGDVLGAPLPSGIGVGGEFGFGQEVFKKAAERLRQDPRFDNLGDDDLQAIAWFLEKEQWGKNSWTNKTGEGGSIELEANFAGVNDREALKELRRIAETDPTFAERAGIKKYLEDEKTRSEIDRANEFYEENKWILDLKPTERRDLLMKQEGLDKDEATKAANALVSMVKSGKDPEKELARKTERLGALTQRAEEASTGARQELERIQSIARRFTAGLSAHREATPATAEMFREGTAAIENVLRQDPAVIMSKATTSRGRYIDRSGDIWDEPSWDIEFVTRQDFSPQPVFRDMVEQAKKRDQDSMFLSEVVKPGTVDGANPGIEVYFTKKVDDATAEKLTELINKLKVDAGFTFVTDYKAKNRAAAGQNVGEYVGMRLQYVPEFGVGREYTSHLAAQATAKMLDAIEHISSVDGVSSARYVEYDTQVLFRDQYDAYLAGSLPNGRKSSWSQQSVGQGDQAANRLGGANQGAASGEVLRGELPAAKSKGFAQGGPVAPIATLKQLTNVVHDLASIAHRDKLDQRHLAYLLKVASGSFMPPERAMQFAGQIMTGDIAGLLERFRTYVPSMRTFARLNEMMGGKHSFMGSGHMGKRMQRMKGVDGLNRMKESAEGAMDSDVIKSRPSMAKALKKLRKRI</sequence>
<feature type="compositionally biased region" description="Basic and acidic residues" evidence="1">
    <location>
        <begin position="13"/>
        <end position="34"/>
    </location>
</feature>
<dbReference type="EMBL" id="LR798366">
    <property type="protein sequence ID" value="CAB5226726.1"/>
    <property type="molecule type" value="Genomic_DNA"/>
</dbReference>
<feature type="region of interest" description="Disordered" evidence="1">
    <location>
        <begin position="1"/>
        <end position="45"/>
    </location>
</feature>